<dbReference type="EMBL" id="OL473597">
    <property type="protein sequence ID" value="UNH61149.1"/>
    <property type="molecule type" value="Genomic_DNA"/>
</dbReference>
<organism evidence="1 2">
    <name type="scientific">Synechococcus phage S-SZBM1</name>
    <dbReference type="NCBI Taxonomy" id="2926475"/>
    <lineage>
        <taxon>Viruses</taxon>
        <taxon>Duplodnaviria</taxon>
        <taxon>Heunggongvirae</taxon>
        <taxon>Uroviricota</taxon>
        <taxon>Caudoviricetes</taxon>
        <taxon>Pantevenvirales</taxon>
        <taxon>Kyanoviridae</taxon>
        <taxon>Shenzhenivirus</taxon>
        <taxon>Shenzhenivirus sszbm1</taxon>
    </lineage>
</organism>
<proteinExistence type="predicted"/>
<evidence type="ECO:0000313" key="2">
    <source>
        <dbReference type="Proteomes" id="UP000829362"/>
    </source>
</evidence>
<sequence length="168" mass="19675">MDESKLSFTDEWNCDVLTSFEVATNKSDYSWDVFEMSIQDNLLDMHIKLHGKPYVEFFMTESWINVYKQHHSQEVHTHSGGDGCTFSCAYFVQYDPEQDGKFGFYNPSQDMHVGDYSKHYPTNSTWFPDVKEGDILIFPSTLHHFVQPQRTTHQRVTVSANFRLKTKI</sequence>
<reference evidence="1" key="1">
    <citation type="submission" date="2021-11" db="EMBL/GenBank/DDBJ databases">
        <authorList>
            <person name="Rong C."/>
            <person name="Yang Y."/>
            <person name="Li S."/>
            <person name="Zhou K."/>
            <person name="Xu Y."/>
            <person name="Zhang R."/>
            <person name="Zhang Y."/>
        </authorList>
    </citation>
    <scope>NUCLEOTIDE SEQUENCE</scope>
</reference>
<dbReference type="Proteomes" id="UP000829362">
    <property type="component" value="Segment"/>
</dbReference>
<protein>
    <submittedName>
        <fullName evidence="1">2OG-Fe(II) oxygenase</fullName>
    </submittedName>
</protein>
<accession>A0AC61TSF5</accession>
<name>A0AC61TSF5_9CAUD</name>
<evidence type="ECO:0000313" key="1">
    <source>
        <dbReference type="EMBL" id="UNH61149.1"/>
    </source>
</evidence>
<gene>
    <name evidence="1" type="ORF">SSZBM1_32</name>
</gene>
<keyword evidence="2" id="KW-1185">Reference proteome</keyword>